<dbReference type="Proteomes" id="UP000262073">
    <property type="component" value="Chromosome"/>
</dbReference>
<gene>
    <name evidence="1" type="ORF">D0Y50_15170</name>
</gene>
<name>A0A346NPX3_9ALTE</name>
<dbReference type="InterPro" id="IPR011978">
    <property type="entry name" value="YgfB-like"/>
</dbReference>
<evidence type="ECO:0000313" key="2">
    <source>
        <dbReference type="Proteomes" id="UP000262073"/>
    </source>
</evidence>
<proteinExistence type="predicted"/>
<dbReference type="EMBL" id="CP031769">
    <property type="protein sequence ID" value="AXR07580.1"/>
    <property type="molecule type" value="Genomic_DNA"/>
</dbReference>
<sequence length="237" mass="26501">MLFGPSYVTLRVGFIRIYPLVSVNDSLTTFYLTYPEAAVLPAQMEVRGIIFAVAAAPEIPMPETWMPWVLSSARQPLTDDQVDNLAHHLMLTLRDTLQLMSTGQSCLPPACQWQTSTTARLPLTQWLTGLLKGHQQVEGIWLQAWDKAVAQPAQDSGIKREAPQKRLSRCLKLFSTLADPEGAMHQRSAEQATVLQAQLPRLAEQLPAMLKDYITLAGELAPFLPQQFESYQKTQNN</sequence>
<organism evidence="1 2">
    <name type="scientific">Salinimonas sediminis</name>
    <dbReference type="NCBI Taxonomy" id="2303538"/>
    <lineage>
        <taxon>Bacteria</taxon>
        <taxon>Pseudomonadati</taxon>
        <taxon>Pseudomonadota</taxon>
        <taxon>Gammaproteobacteria</taxon>
        <taxon>Alteromonadales</taxon>
        <taxon>Alteromonadaceae</taxon>
        <taxon>Alteromonas/Salinimonas group</taxon>
        <taxon>Salinimonas</taxon>
    </lineage>
</organism>
<dbReference type="AlphaFoldDB" id="A0A346NPX3"/>
<dbReference type="KEGG" id="salm:D0Y50_15170"/>
<reference evidence="1 2" key="1">
    <citation type="submission" date="2018-08" db="EMBL/GenBank/DDBJ databases">
        <title>Salinimonas sediminis sp. nov., a piezophilic bacterium isolated from a deep-sea sediment sample from the New Britain Trench.</title>
        <authorList>
            <person name="Cao J."/>
        </authorList>
    </citation>
    <scope>NUCLEOTIDE SEQUENCE [LARGE SCALE GENOMIC DNA]</scope>
    <source>
        <strain evidence="1 2">N102</strain>
    </source>
</reference>
<accession>A0A346NPX3</accession>
<evidence type="ECO:0008006" key="3">
    <source>
        <dbReference type="Google" id="ProtNLM"/>
    </source>
</evidence>
<dbReference type="OrthoDB" id="6383265at2"/>
<protein>
    <recommendedName>
        <fullName evidence="3">YecA family protein</fullName>
    </recommendedName>
</protein>
<dbReference type="Pfam" id="PF03695">
    <property type="entry name" value="UPF0149"/>
    <property type="match status" value="1"/>
</dbReference>
<keyword evidence="2" id="KW-1185">Reference proteome</keyword>
<evidence type="ECO:0000313" key="1">
    <source>
        <dbReference type="EMBL" id="AXR07580.1"/>
    </source>
</evidence>